<protein>
    <submittedName>
        <fullName evidence="2">Uncharacterized protein</fullName>
    </submittedName>
</protein>
<evidence type="ECO:0000313" key="3">
    <source>
        <dbReference type="Proteomes" id="UP000193560"/>
    </source>
</evidence>
<feature type="transmembrane region" description="Helical" evidence="1">
    <location>
        <begin position="7"/>
        <end position="28"/>
    </location>
</feature>
<evidence type="ECO:0000313" key="2">
    <source>
        <dbReference type="EMBL" id="ORZ23078.1"/>
    </source>
</evidence>
<sequence>MCAVFEMFLFNFLFLSFSFFFFIALFSISTLDTIPFNGWLNGASVYWIQYTYFYSTLIPHQYRKSPGMTETRIFYLFMHRVS</sequence>
<name>A0A1X2IVJ6_9FUNG</name>
<accession>A0A1X2IVJ6</accession>
<organism evidence="2 3">
    <name type="scientific">Absidia repens</name>
    <dbReference type="NCBI Taxonomy" id="90262"/>
    <lineage>
        <taxon>Eukaryota</taxon>
        <taxon>Fungi</taxon>
        <taxon>Fungi incertae sedis</taxon>
        <taxon>Mucoromycota</taxon>
        <taxon>Mucoromycotina</taxon>
        <taxon>Mucoromycetes</taxon>
        <taxon>Mucorales</taxon>
        <taxon>Cunninghamellaceae</taxon>
        <taxon>Absidia</taxon>
    </lineage>
</organism>
<keyword evidence="1" id="KW-1133">Transmembrane helix</keyword>
<feature type="transmembrane region" description="Helical" evidence="1">
    <location>
        <begin position="34"/>
        <end position="54"/>
    </location>
</feature>
<proteinExistence type="predicted"/>
<evidence type="ECO:0000256" key="1">
    <source>
        <dbReference type="SAM" id="Phobius"/>
    </source>
</evidence>
<gene>
    <name evidence="2" type="ORF">BCR42DRAFT_128793</name>
</gene>
<dbReference type="Proteomes" id="UP000193560">
    <property type="component" value="Unassembled WGS sequence"/>
</dbReference>
<keyword evidence="3" id="KW-1185">Reference proteome</keyword>
<comment type="caution">
    <text evidence="2">The sequence shown here is derived from an EMBL/GenBank/DDBJ whole genome shotgun (WGS) entry which is preliminary data.</text>
</comment>
<dbReference type="EMBL" id="MCGE01000003">
    <property type="protein sequence ID" value="ORZ23078.1"/>
    <property type="molecule type" value="Genomic_DNA"/>
</dbReference>
<dbReference type="AlphaFoldDB" id="A0A1X2IVJ6"/>
<keyword evidence="1" id="KW-0812">Transmembrane</keyword>
<keyword evidence="1" id="KW-0472">Membrane</keyword>
<reference evidence="2 3" key="1">
    <citation type="submission" date="2016-07" db="EMBL/GenBank/DDBJ databases">
        <title>Pervasive Adenine N6-methylation of Active Genes in Fungi.</title>
        <authorList>
            <consortium name="DOE Joint Genome Institute"/>
            <person name="Mondo S.J."/>
            <person name="Dannebaum R.O."/>
            <person name="Kuo R.C."/>
            <person name="Labutti K."/>
            <person name="Haridas S."/>
            <person name="Kuo A."/>
            <person name="Salamov A."/>
            <person name="Ahrendt S.R."/>
            <person name="Lipzen A."/>
            <person name="Sullivan W."/>
            <person name="Andreopoulos W.B."/>
            <person name="Clum A."/>
            <person name="Lindquist E."/>
            <person name="Daum C."/>
            <person name="Ramamoorthy G.K."/>
            <person name="Gryganskyi A."/>
            <person name="Culley D."/>
            <person name="Magnuson J.K."/>
            <person name="James T.Y."/>
            <person name="O'Malley M.A."/>
            <person name="Stajich J.E."/>
            <person name="Spatafora J.W."/>
            <person name="Visel A."/>
            <person name="Grigoriev I.V."/>
        </authorList>
    </citation>
    <scope>NUCLEOTIDE SEQUENCE [LARGE SCALE GENOMIC DNA]</scope>
    <source>
        <strain evidence="2 3">NRRL 1336</strain>
    </source>
</reference>